<reference evidence="2 3" key="1">
    <citation type="submission" date="2020-09" db="EMBL/GenBank/DDBJ databases">
        <title>Paenibacillus sp. strain PR3 16S rRNA gene Genome sequencing and assembly.</title>
        <authorList>
            <person name="Kim J."/>
        </authorList>
    </citation>
    <scope>NUCLEOTIDE SEQUENCE [LARGE SCALE GENOMIC DNA]</scope>
    <source>
        <strain evidence="2 3">PR3</strain>
    </source>
</reference>
<protein>
    <submittedName>
        <fullName evidence="2">RNA polymerase sigma factor</fullName>
    </submittedName>
</protein>
<dbReference type="EMBL" id="JACXZA010000007">
    <property type="protein sequence ID" value="MBD3921953.1"/>
    <property type="molecule type" value="Genomic_DNA"/>
</dbReference>
<proteinExistence type="predicted"/>
<evidence type="ECO:0000313" key="3">
    <source>
        <dbReference type="Proteomes" id="UP000609346"/>
    </source>
</evidence>
<name>A0ABR8N194_9BACL</name>
<organism evidence="2 3">
    <name type="scientific">Paenibacillus terricola</name>
    <dbReference type="NCBI Taxonomy" id="2763503"/>
    <lineage>
        <taxon>Bacteria</taxon>
        <taxon>Bacillati</taxon>
        <taxon>Bacillota</taxon>
        <taxon>Bacilli</taxon>
        <taxon>Bacillales</taxon>
        <taxon>Paenibacillaceae</taxon>
        <taxon>Paenibacillus</taxon>
    </lineage>
</organism>
<gene>
    <name evidence="2" type="ORF">H8B09_24540</name>
</gene>
<keyword evidence="3" id="KW-1185">Reference proteome</keyword>
<feature type="domain" description="RNA polymerase sigma-70 region 2" evidence="1">
    <location>
        <begin position="3"/>
        <end position="54"/>
    </location>
</feature>
<evidence type="ECO:0000259" key="1">
    <source>
        <dbReference type="Pfam" id="PF04542"/>
    </source>
</evidence>
<sequence>MALTKSPWDAEDLMQEAVMKAYAILPQLHQPLQPKAYLFRIASNTWIDQCRRSKHDLLAFRVYGRAQMERSCLADWEKVREPLHAELRSLWGRTAVVVTSLDAEGAPSLSSVIELQIEDGTIVKWRDYYFSQEFLAQASVELGFSVDVAKEMYGN</sequence>
<dbReference type="InterPro" id="IPR013325">
    <property type="entry name" value="RNA_pol_sigma_r2"/>
</dbReference>
<accession>A0ABR8N194</accession>
<evidence type="ECO:0000313" key="2">
    <source>
        <dbReference type="EMBL" id="MBD3921953.1"/>
    </source>
</evidence>
<comment type="caution">
    <text evidence="2">The sequence shown here is derived from an EMBL/GenBank/DDBJ whole genome shotgun (WGS) entry which is preliminary data.</text>
</comment>
<dbReference type="Pfam" id="PF04542">
    <property type="entry name" value="Sigma70_r2"/>
    <property type="match status" value="1"/>
</dbReference>
<dbReference type="Proteomes" id="UP000609346">
    <property type="component" value="Unassembled WGS sequence"/>
</dbReference>
<dbReference type="SUPFAM" id="SSF88946">
    <property type="entry name" value="Sigma2 domain of RNA polymerase sigma factors"/>
    <property type="match status" value="1"/>
</dbReference>
<dbReference type="Gene3D" id="1.10.1740.10">
    <property type="match status" value="1"/>
</dbReference>
<dbReference type="InterPro" id="IPR007627">
    <property type="entry name" value="RNA_pol_sigma70_r2"/>
</dbReference>